<proteinExistence type="predicted"/>
<sequence>MKDSNTFSDLLEKLQDAENPR</sequence>
<comment type="caution">
    <text evidence="2">The sequence shown here is derived from an EMBL/GenBank/DDBJ whole genome shotgun (WGS) entry which is preliminary data.</text>
</comment>
<protein>
    <submittedName>
        <fullName evidence="2">Uncharacterized protein</fullName>
    </submittedName>
</protein>
<feature type="region of interest" description="Disordered" evidence="1">
    <location>
        <begin position="1"/>
        <end position="21"/>
    </location>
</feature>
<dbReference type="EMBL" id="CBUH010000180">
    <property type="protein sequence ID" value="CDI43703.1"/>
    <property type="molecule type" value="Genomic_DNA"/>
</dbReference>
<feature type="compositionally biased region" description="Basic and acidic residues" evidence="1">
    <location>
        <begin position="10"/>
        <end position="21"/>
    </location>
</feature>
<organism evidence="2 3">
    <name type="scientific">Lactobacillus helveticus CIRM-BIA 953</name>
    <dbReference type="NCBI Taxonomy" id="1226335"/>
    <lineage>
        <taxon>Bacteria</taxon>
        <taxon>Bacillati</taxon>
        <taxon>Bacillota</taxon>
        <taxon>Bacilli</taxon>
        <taxon>Lactobacillales</taxon>
        <taxon>Lactobacillaceae</taxon>
        <taxon>Lactobacillus</taxon>
    </lineage>
</organism>
<accession>U4QGB3</accession>
<gene>
    <name evidence="2" type="ORF">LHCIRMBIA953_00562</name>
</gene>
<evidence type="ECO:0000313" key="3">
    <source>
        <dbReference type="Proteomes" id="UP000017243"/>
    </source>
</evidence>
<evidence type="ECO:0000313" key="2">
    <source>
        <dbReference type="EMBL" id="CDI43703.1"/>
    </source>
</evidence>
<dbReference type="AlphaFoldDB" id="U4QGB3"/>
<name>U4QGB3_LACHE</name>
<evidence type="ECO:0000256" key="1">
    <source>
        <dbReference type="SAM" id="MobiDB-lite"/>
    </source>
</evidence>
<dbReference type="Proteomes" id="UP000017243">
    <property type="component" value="Unassembled WGS sequence"/>
</dbReference>
<reference evidence="2 3" key="1">
    <citation type="submission" date="2013-09" db="EMBL/GenBank/DDBJ databases">
        <title>Draft Genome Sequence of five Lactobacillus helveticus strains CIRM-BIA 101T, 103, 104, 951 and 953 isolated from milk product.</title>
        <authorList>
            <person name="Valence F."/>
            <person name="Chuat V."/>
            <person name="Ma L."/>
            <person name="Creno S."/>
            <person name="Falentin H."/>
            <person name="Lortal S."/>
            <person name="Bizet C."/>
            <person name="Clermont D."/>
            <person name="Loux V."/>
            <person name="Bouchier C."/>
            <person name="Cousin S."/>
        </authorList>
    </citation>
    <scope>NUCLEOTIDE SEQUENCE [LARGE SCALE GENOMIC DNA]</scope>
    <source>
        <strain evidence="2 3">CIRM-BIA 953</strain>
    </source>
</reference>